<dbReference type="EMBL" id="BAABJY010000002">
    <property type="protein sequence ID" value="GAA4865773.1"/>
    <property type="molecule type" value="Genomic_DNA"/>
</dbReference>
<keyword evidence="3" id="KW-1185">Reference proteome</keyword>
<evidence type="ECO:0000313" key="2">
    <source>
        <dbReference type="EMBL" id="GAA4865773.1"/>
    </source>
</evidence>
<evidence type="ECO:0000256" key="1">
    <source>
        <dbReference type="SAM" id="Phobius"/>
    </source>
</evidence>
<comment type="caution">
    <text evidence="2">The sequence shown here is derived from an EMBL/GenBank/DDBJ whole genome shotgun (WGS) entry which is preliminary data.</text>
</comment>
<gene>
    <name evidence="2" type="ORF">GCM10023332_17420</name>
</gene>
<protein>
    <submittedName>
        <fullName evidence="2">Uncharacterized protein</fullName>
    </submittedName>
</protein>
<evidence type="ECO:0000313" key="3">
    <source>
        <dbReference type="Proteomes" id="UP001501323"/>
    </source>
</evidence>
<name>A0ABP9E4Q3_9GAMM</name>
<sequence length="183" mass="19775">MIGGILVFAWGALAHMLLPIGEMGFRTAVGQESAISAIQASAEPGDGVYMLPGMSPEQWQDEGQRAAFIQRYESSPYAFVVYRADGNPAMASMGPSLVKQFLSVFAGAVLMAWILSSMASGFGRRVLVAGCLGLFAWLAVSVPYWNWYRFPTDFTLAALVEQVVGWTLGGAGAAWWLGRRRKG</sequence>
<keyword evidence="1" id="KW-1133">Transmembrane helix</keyword>
<accession>A0ABP9E4Q3</accession>
<feature type="transmembrane region" description="Helical" evidence="1">
    <location>
        <begin position="97"/>
        <end position="115"/>
    </location>
</feature>
<feature type="transmembrane region" description="Helical" evidence="1">
    <location>
        <begin position="127"/>
        <end position="148"/>
    </location>
</feature>
<reference evidence="3" key="1">
    <citation type="journal article" date="2019" name="Int. J. Syst. Evol. Microbiol.">
        <title>The Global Catalogue of Microorganisms (GCM) 10K type strain sequencing project: providing services to taxonomists for standard genome sequencing and annotation.</title>
        <authorList>
            <consortium name="The Broad Institute Genomics Platform"/>
            <consortium name="The Broad Institute Genome Sequencing Center for Infectious Disease"/>
            <person name="Wu L."/>
            <person name="Ma J."/>
        </authorList>
    </citation>
    <scope>NUCLEOTIDE SEQUENCE [LARGE SCALE GENOMIC DNA]</scope>
    <source>
        <strain evidence="3">JCM 18392</strain>
    </source>
</reference>
<organism evidence="2 3">
    <name type="scientific">Luteimonas vadosa</name>
    <dbReference type="NCBI Taxonomy" id="1165507"/>
    <lineage>
        <taxon>Bacteria</taxon>
        <taxon>Pseudomonadati</taxon>
        <taxon>Pseudomonadota</taxon>
        <taxon>Gammaproteobacteria</taxon>
        <taxon>Lysobacterales</taxon>
        <taxon>Lysobacteraceae</taxon>
        <taxon>Luteimonas</taxon>
    </lineage>
</organism>
<proteinExistence type="predicted"/>
<keyword evidence="1" id="KW-0472">Membrane</keyword>
<dbReference type="Proteomes" id="UP001501323">
    <property type="component" value="Unassembled WGS sequence"/>
</dbReference>
<keyword evidence="1" id="KW-0812">Transmembrane</keyword>
<feature type="transmembrane region" description="Helical" evidence="1">
    <location>
        <begin position="154"/>
        <end position="177"/>
    </location>
</feature>